<dbReference type="PROSITE" id="PS50005">
    <property type="entry name" value="TPR"/>
    <property type="match status" value="3"/>
</dbReference>
<feature type="repeat" description="TPR" evidence="3">
    <location>
        <begin position="306"/>
        <end position="339"/>
    </location>
</feature>
<evidence type="ECO:0000313" key="5">
    <source>
        <dbReference type="Proteomes" id="UP000689195"/>
    </source>
</evidence>
<gene>
    <name evidence="4" type="ORF">PPENT_87.1.T1460115</name>
</gene>
<evidence type="ECO:0000313" key="4">
    <source>
        <dbReference type="EMBL" id="CAD8207227.1"/>
    </source>
</evidence>
<comment type="caution">
    <text evidence="4">The sequence shown here is derived from an EMBL/GenBank/DDBJ whole genome shotgun (WGS) entry which is preliminary data.</text>
</comment>
<evidence type="ECO:0000256" key="2">
    <source>
        <dbReference type="ARBA" id="ARBA00022803"/>
    </source>
</evidence>
<dbReference type="PANTHER" id="PTHR44943:SF4">
    <property type="entry name" value="TPR REPEAT-CONTAINING PROTEIN MJ0798"/>
    <property type="match status" value="1"/>
</dbReference>
<feature type="repeat" description="TPR" evidence="3">
    <location>
        <begin position="340"/>
        <end position="373"/>
    </location>
</feature>
<keyword evidence="5" id="KW-1185">Reference proteome</keyword>
<evidence type="ECO:0000256" key="1">
    <source>
        <dbReference type="ARBA" id="ARBA00022737"/>
    </source>
</evidence>
<keyword evidence="2 3" id="KW-0802">TPR repeat</keyword>
<dbReference type="AlphaFoldDB" id="A0A8S1Y1U9"/>
<dbReference type="OrthoDB" id="1926212at2759"/>
<dbReference type="Pfam" id="PF13432">
    <property type="entry name" value="TPR_16"/>
    <property type="match status" value="1"/>
</dbReference>
<feature type="repeat" description="TPR" evidence="3">
    <location>
        <begin position="170"/>
        <end position="203"/>
    </location>
</feature>
<name>A0A8S1Y1U9_9CILI</name>
<evidence type="ECO:0008006" key="6">
    <source>
        <dbReference type="Google" id="ProtNLM"/>
    </source>
</evidence>
<proteinExistence type="predicted"/>
<dbReference type="InterPro" id="IPR019734">
    <property type="entry name" value="TPR_rpt"/>
</dbReference>
<dbReference type="Proteomes" id="UP000689195">
    <property type="component" value="Unassembled WGS sequence"/>
</dbReference>
<reference evidence="4" key="1">
    <citation type="submission" date="2021-01" db="EMBL/GenBank/DDBJ databases">
        <authorList>
            <consortium name="Genoscope - CEA"/>
            <person name="William W."/>
        </authorList>
    </citation>
    <scope>NUCLEOTIDE SEQUENCE</scope>
</reference>
<organism evidence="4 5">
    <name type="scientific">Paramecium pentaurelia</name>
    <dbReference type="NCBI Taxonomy" id="43138"/>
    <lineage>
        <taxon>Eukaryota</taxon>
        <taxon>Sar</taxon>
        <taxon>Alveolata</taxon>
        <taxon>Ciliophora</taxon>
        <taxon>Intramacronucleata</taxon>
        <taxon>Oligohymenophorea</taxon>
        <taxon>Peniculida</taxon>
        <taxon>Parameciidae</taxon>
        <taxon>Paramecium</taxon>
    </lineage>
</organism>
<dbReference type="PANTHER" id="PTHR44943">
    <property type="entry name" value="CELLULOSE SYNTHASE OPERON PROTEIN C"/>
    <property type="match status" value="1"/>
</dbReference>
<sequence length="392" mass="46097">MISSNEILIYCSNLDHKNCVQQVCFNLFCKIGRLQCVQCIKNEEHSSHPEDQYEIEDMVKYIQEIQTKCDELVDKLSSYVYLIEVELNILKQGLLNKYQIPINKLNKLKNIQINVAFDEMLKFQESTSLITQNLEKFTNEFINELKRNYDELRLKELNYLELDKKELQEAEQLYKQGYNLRSSNKYEEALNFLDQSIALNPNHLLALSCKAYCLRMLSKFNEAIIWADKALALDPKHLNTIYVKARSLYCQLKYTQAIKWADIGLQIDPNHQNFYDTKVRSLILIGQNHEAITMINKILSINPEDANFLKLKGQSLMNLKQYDEAISFCDKALKYENNDEMIYYIKGECLQNQQKYQQALICYDQALQIYSEDITIQNKKAECQKLLKMQDK</sequence>
<keyword evidence="1" id="KW-0677">Repeat</keyword>
<dbReference type="EMBL" id="CAJJDO010000146">
    <property type="protein sequence ID" value="CAD8207227.1"/>
    <property type="molecule type" value="Genomic_DNA"/>
</dbReference>
<evidence type="ECO:0000256" key="3">
    <source>
        <dbReference type="PROSITE-ProRule" id="PRU00339"/>
    </source>
</evidence>
<dbReference type="SMART" id="SM00028">
    <property type="entry name" value="TPR"/>
    <property type="match status" value="5"/>
</dbReference>
<dbReference type="Pfam" id="PF12895">
    <property type="entry name" value="ANAPC3"/>
    <property type="match status" value="1"/>
</dbReference>
<accession>A0A8S1Y1U9</accession>
<protein>
    <recommendedName>
        <fullName evidence="6">Tetratricopeptide repeat protein</fullName>
    </recommendedName>
</protein>
<dbReference type="InterPro" id="IPR051685">
    <property type="entry name" value="Ycf3/AcsC/BcsC/TPR_MFPF"/>
</dbReference>